<evidence type="ECO:0000313" key="1">
    <source>
        <dbReference type="EMBL" id="MBW88593.1"/>
    </source>
</evidence>
<accession>A0A2P2J518</accession>
<name>A0A2P2J518_RHIMU</name>
<protein>
    <submittedName>
        <fullName evidence="1">Uncharacterized protein</fullName>
    </submittedName>
</protein>
<sequence length="76" mass="8968">MTHLSCLLMLPVEFHEIVSWTNKSWLFTNAKIYFSFSNVKFLPIHVLGNGWKKSFIFGRFCSKFAWSVFIHILLLV</sequence>
<proteinExistence type="predicted"/>
<organism evidence="1">
    <name type="scientific">Rhizophora mucronata</name>
    <name type="common">Asiatic mangrove</name>
    <dbReference type="NCBI Taxonomy" id="61149"/>
    <lineage>
        <taxon>Eukaryota</taxon>
        <taxon>Viridiplantae</taxon>
        <taxon>Streptophyta</taxon>
        <taxon>Embryophyta</taxon>
        <taxon>Tracheophyta</taxon>
        <taxon>Spermatophyta</taxon>
        <taxon>Magnoliopsida</taxon>
        <taxon>eudicotyledons</taxon>
        <taxon>Gunneridae</taxon>
        <taxon>Pentapetalae</taxon>
        <taxon>rosids</taxon>
        <taxon>fabids</taxon>
        <taxon>Malpighiales</taxon>
        <taxon>Rhizophoraceae</taxon>
        <taxon>Rhizophora</taxon>
    </lineage>
</organism>
<dbReference type="EMBL" id="GGEC01008110">
    <property type="protein sequence ID" value="MBW88593.1"/>
    <property type="molecule type" value="Transcribed_RNA"/>
</dbReference>
<reference evidence="1" key="1">
    <citation type="submission" date="2018-02" db="EMBL/GenBank/DDBJ databases">
        <title>Rhizophora mucronata_Transcriptome.</title>
        <authorList>
            <person name="Meera S.P."/>
            <person name="Sreeshan A."/>
            <person name="Augustine A."/>
        </authorList>
    </citation>
    <scope>NUCLEOTIDE SEQUENCE</scope>
    <source>
        <tissue evidence="1">Leaf</tissue>
    </source>
</reference>
<dbReference type="AlphaFoldDB" id="A0A2P2J518"/>